<dbReference type="InterPro" id="IPR050432">
    <property type="entry name" value="FAD-linked_Oxidoreductases_BP"/>
</dbReference>
<protein>
    <recommendedName>
        <fullName evidence="4">FAD-binding PCMH-type domain-containing protein</fullName>
    </recommendedName>
</protein>
<evidence type="ECO:0000256" key="1">
    <source>
        <dbReference type="ARBA" id="ARBA00005466"/>
    </source>
</evidence>
<dbReference type="InterPro" id="IPR012951">
    <property type="entry name" value="BBE"/>
</dbReference>
<evidence type="ECO:0000256" key="3">
    <source>
        <dbReference type="SAM" id="SignalP"/>
    </source>
</evidence>
<dbReference type="InterPro" id="IPR016169">
    <property type="entry name" value="FAD-bd_PCMH_sub2"/>
</dbReference>
<reference evidence="6" key="1">
    <citation type="submission" date="2024-06" db="EMBL/GenBank/DDBJ databases">
        <title>Multi-omics analyses provide insights into the biosynthesis of the anticancer antibiotic pleurotin in Hohenbuehelia grisea.</title>
        <authorList>
            <person name="Weaver J.A."/>
            <person name="Alberti F."/>
        </authorList>
    </citation>
    <scope>NUCLEOTIDE SEQUENCE [LARGE SCALE GENOMIC DNA]</scope>
    <source>
        <strain evidence="6">T-177</strain>
    </source>
</reference>
<evidence type="ECO:0000256" key="2">
    <source>
        <dbReference type="ARBA" id="ARBA00023002"/>
    </source>
</evidence>
<dbReference type="PANTHER" id="PTHR13878">
    <property type="entry name" value="GULONOLACTONE OXIDASE"/>
    <property type="match status" value="1"/>
</dbReference>
<keyword evidence="2" id="KW-0560">Oxidoreductase</keyword>
<organism evidence="5 6">
    <name type="scientific">Hohenbuehelia grisea</name>
    <dbReference type="NCBI Taxonomy" id="104357"/>
    <lineage>
        <taxon>Eukaryota</taxon>
        <taxon>Fungi</taxon>
        <taxon>Dikarya</taxon>
        <taxon>Basidiomycota</taxon>
        <taxon>Agaricomycotina</taxon>
        <taxon>Agaricomycetes</taxon>
        <taxon>Agaricomycetidae</taxon>
        <taxon>Agaricales</taxon>
        <taxon>Pleurotineae</taxon>
        <taxon>Pleurotaceae</taxon>
        <taxon>Hohenbuehelia</taxon>
    </lineage>
</organism>
<dbReference type="PROSITE" id="PS51387">
    <property type="entry name" value="FAD_PCMH"/>
    <property type="match status" value="1"/>
</dbReference>
<dbReference type="Gene3D" id="3.30.465.10">
    <property type="match status" value="2"/>
</dbReference>
<evidence type="ECO:0000313" key="5">
    <source>
        <dbReference type="EMBL" id="KAL0946201.1"/>
    </source>
</evidence>
<feature type="domain" description="FAD-binding PCMH-type" evidence="4">
    <location>
        <begin position="122"/>
        <end position="308"/>
    </location>
</feature>
<dbReference type="InterPro" id="IPR006094">
    <property type="entry name" value="Oxid_FAD_bind_N"/>
</dbReference>
<dbReference type="Proteomes" id="UP001556367">
    <property type="component" value="Unassembled WGS sequence"/>
</dbReference>
<gene>
    <name evidence="5" type="ORF">HGRIS_012461</name>
</gene>
<feature type="chain" id="PRO_5046306609" description="FAD-binding PCMH-type domain-containing protein" evidence="3">
    <location>
        <begin position="23"/>
        <end position="574"/>
    </location>
</feature>
<dbReference type="InterPro" id="IPR016166">
    <property type="entry name" value="FAD-bd_PCMH"/>
</dbReference>
<proteinExistence type="inferred from homology"/>
<name>A0ABR3ISB6_9AGAR</name>
<dbReference type="EMBL" id="JASNQZ010000015">
    <property type="protein sequence ID" value="KAL0946201.1"/>
    <property type="molecule type" value="Genomic_DNA"/>
</dbReference>
<comment type="caution">
    <text evidence="5">The sequence shown here is derived from an EMBL/GenBank/DDBJ whole genome shotgun (WGS) entry which is preliminary data.</text>
</comment>
<dbReference type="Pfam" id="PF01565">
    <property type="entry name" value="FAD_binding_4"/>
    <property type="match status" value="1"/>
</dbReference>
<sequence length="574" mass="61228">MPVSCLSRMILQSVLLASLALAQPRCKCTFGKTCWPGEKAFNKLASQVSQPLVHPVPPESACYPANNPADNCTDVTAHSREGNWRAEFPGSMQTPYWETYTFPNGTISACYLDTTLGFSCQQGSVPVIGVDARSEKDVQTAVKFAAKNNLRLVVKNTGHDYLGRSTARGAFLIWTHHLKNITFRDTFRPVGAPQAKVYEAVMTLGSGVQWHEAYDAANSRGRLLVGGLSAGASVGAAGGWILGGGHSALSPHYGLGVDNVLEFSVVTADGRLVTANAYSHSDLFWALRGGGGGTFGVVTSVTYRTYPSVPVIGIFGAVPLTSEAIAKALVTEFIRLQPIWVNTGYGGYSNINSSALQFFFVAPNASQADVDATVQPFFDLAANLTSGGPPMQNGTVPFDSFFSWYRLLFSGGEQVGTNIFIGSRLLPLPLIQSSPEKVAETILSIEGGVLWHAVAGGAVSRVPPDSTGLNPAWRNAVTHVGAFQGWPEGASASVIAAHGNKLQGEVSKLEKLAPGSGAYFNEALPFEPRPQTTFFGSHYKRLKAIKKTYDPASLFLVANGVGSEDWDSSLNCRH</sequence>
<keyword evidence="6" id="KW-1185">Reference proteome</keyword>
<feature type="signal peptide" evidence="3">
    <location>
        <begin position="1"/>
        <end position="22"/>
    </location>
</feature>
<keyword evidence="3" id="KW-0732">Signal</keyword>
<comment type="similarity">
    <text evidence="1">Belongs to the oxygen-dependent FAD-linked oxidoreductase family.</text>
</comment>
<dbReference type="PANTHER" id="PTHR13878:SF91">
    <property type="entry name" value="FAD BINDING DOMAIN PROTEIN (AFU_ORTHOLOGUE AFUA_6G12070)-RELATED"/>
    <property type="match status" value="1"/>
</dbReference>
<dbReference type="InterPro" id="IPR036318">
    <property type="entry name" value="FAD-bd_PCMH-like_sf"/>
</dbReference>
<evidence type="ECO:0000313" key="6">
    <source>
        <dbReference type="Proteomes" id="UP001556367"/>
    </source>
</evidence>
<accession>A0ABR3ISB6</accession>
<evidence type="ECO:0000259" key="4">
    <source>
        <dbReference type="PROSITE" id="PS51387"/>
    </source>
</evidence>
<dbReference type="Pfam" id="PF08031">
    <property type="entry name" value="BBE"/>
    <property type="match status" value="1"/>
</dbReference>
<dbReference type="SUPFAM" id="SSF56176">
    <property type="entry name" value="FAD-binding/transporter-associated domain-like"/>
    <property type="match status" value="1"/>
</dbReference>